<organism evidence="2 3">
    <name type="scientific">Phascolomyces articulosus</name>
    <dbReference type="NCBI Taxonomy" id="60185"/>
    <lineage>
        <taxon>Eukaryota</taxon>
        <taxon>Fungi</taxon>
        <taxon>Fungi incertae sedis</taxon>
        <taxon>Mucoromycota</taxon>
        <taxon>Mucoromycotina</taxon>
        <taxon>Mucoromycetes</taxon>
        <taxon>Mucorales</taxon>
        <taxon>Lichtheimiaceae</taxon>
        <taxon>Phascolomyces</taxon>
    </lineage>
</organism>
<dbReference type="EMBL" id="JAIXMP010000033">
    <property type="protein sequence ID" value="KAI9250146.1"/>
    <property type="molecule type" value="Genomic_DNA"/>
</dbReference>
<dbReference type="AlphaFoldDB" id="A0AAD5PAZ1"/>
<protein>
    <submittedName>
        <fullName evidence="2">Uncharacterized protein</fullName>
    </submittedName>
</protein>
<proteinExistence type="predicted"/>
<evidence type="ECO:0000256" key="1">
    <source>
        <dbReference type="SAM" id="SignalP"/>
    </source>
</evidence>
<gene>
    <name evidence="2" type="ORF">BDA99DRAFT_541858</name>
</gene>
<dbReference type="Proteomes" id="UP001209540">
    <property type="component" value="Unassembled WGS sequence"/>
</dbReference>
<reference evidence="2" key="1">
    <citation type="journal article" date="2022" name="IScience">
        <title>Evolution of zygomycete secretomes and the origins of terrestrial fungal ecologies.</title>
        <authorList>
            <person name="Chang Y."/>
            <person name="Wang Y."/>
            <person name="Mondo S."/>
            <person name="Ahrendt S."/>
            <person name="Andreopoulos W."/>
            <person name="Barry K."/>
            <person name="Beard J."/>
            <person name="Benny G.L."/>
            <person name="Blankenship S."/>
            <person name="Bonito G."/>
            <person name="Cuomo C."/>
            <person name="Desiro A."/>
            <person name="Gervers K.A."/>
            <person name="Hundley H."/>
            <person name="Kuo A."/>
            <person name="LaButti K."/>
            <person name="Lang B.F."/>
            <person name="Lipzen A."/>
            <person name="O'Donnell K."/>
            <person name="Pangilinan J."/>
            <person name="Reynolds N."/>
            <person name="Sandor L."/>
            <person name="Smith M.E."/>
            <person name="Tsang A."/>
            <person name="Grigoriev I.V."/>
            <person name="Stajich J.E."/>
            <person name="Spatafora J.W."/>
        </authorList>
    </citation>
    <scope>NUCLEOTIDE SEQUENCE</scope>
    <source>
        <strain evidence="2">RSA 2281</strain>
    </source>
</reference>
<feature type="signal peptide" evidence="1">
    <location>
        <begin position="1"/>
        <end position="22"/>
    </location>
</feature>
<reference evidence="2" key="2">
    <citation type="submission" date="2023-02" db="EMBL/GenBank/DDBJ databases">
        <authorList>
            <consortium name="DOE Joint Genome Institute"/>
            <person name="Mondo S.J."/>
            <person name="Chang Y."/>
            <person name="Wang Y."/>
            <person name="Ahrendt S."/>
            <person name="Andreopoulos W."/>
            <person name="Barry K."/>
            <person name="Beard J."/>
            <person name="Benny G.L."/>
            <person name="Blankenship S."/>
            <person name="Bonito G."/>
            <person name="Cuomo C."/>
            <person name="Desiro A."/>
            <person name="Gervers K.A."/>
            <person name="Hundley H."/>
            <person name="Kuo A."/>
            <person name="LaButti K."/>
            <person name="Lang B.F."/>
            <person name="Lipzen A."/>
            <person name="O'Donnell K."/>
            <person name="Pangilinan J."/>
            <person name="Reynolds N."/>
            <person name="Sandor L."/>
            <person name="Smith M.W."/>
            <person name="Tsang A."/>
            <person name="Grigoriev I.V."/>
            <person name="Stajich J.E."/>
            <person name="Spatafora J.W."/>
        </authorList>
    </citation>
    <scope>NUCLEOTIDE SEQUENCE</scope>
    <source>
        <strain evidence="2">RSA 2281</strain>
    </source>
</reference>
<sequence>MVCALVFLMMTIVAILPHYVQAYCFYNHMNDITEVTIHQEAGQAYFATGDYRFEHKNMPPGSKECCPYTSRHCSETGEQDGKCSFYLAYRRGPNGEGGKSSYKTNAPCGGYITATGSFDSFSYQVYAANHTQVIEDIRLWEIQKVKEGPEDNIQIKNRGGLHAILTFFFTNSYTRNRERISFISDVSFFPKYQKEAILGLKPQISVSPM</sequence>
<name>A0AAD5PAZ1_9FUNG</name>
<evidence type="ECO:0000313" key="2">
    <source>
        <dbReference type="EMBL" id="KAI9250146.1"/>
    </source>
</evidence>
<comment type="caution">
    <text evidence="2">The sequence shown here is derived from an EMBL/GenBank/DDBJ whole genome shotgun (WGS) entry which is preliminary data.</text>
</comment>
<evidence type="ECO:0000313" key="3">
    <source>
        <dbReference type="Proteomes" id="UP001209540"/>
    </source>
</evidence>
<keyword evidence="1" id="KW-0732">Signal</keyword>
<keyword evidence="3" id="KW-1185">Reference proteome</keyword>
<feature type="chain" id="PRO_5041987951" evidence="1">
    <location>
        <begin position="23"/>
        <end position="209"/>
    </location>
</feature>
<accession>A0AAD5PAZ1</accession>